<dbReference type="InterPro" id="IPR002813">
    <property type="entry name" value="Arg_biosynth_ArgJ"/>
</dbReference>
<dbReference type="SUPFAM" id="SSF56266">
    <property type="entry name" value="DmpA/ArgJ-like"/>
    <property type="match status" value="1"/>
</dbReference>
<dbReference type="GO" id="GO:0004042">
    <property type="term" value="F:L-glutamate N-acetyltransferase activity"/>
    <property type="evidence" value="ECO:0007669"/>
    <property type="project" value="TreeGrafter"/>
</dbReference>
<dbReference type="PANTHER" id="PTHR23100">
    <property type="entry name" value="ARGININE BIOSYNTHESIS BIFUNCTIONAL PROTEIN ARGJ"/>
    <property type="match status" value="1"/>
</dbReference>
<comment type="subcellular location">
    <subcellularLocation>
        <location evidence="1">Cytoplasm</location>
    </subcellularLocation>
</comment>
<dbReference type="AlphaFoldDB" id="A0A381NT83"/>
<gene>
    <name evidence="7" type="ORF">METZ01_LOCUS10700</name>
</gene>
<evidence type="ECO:0000256" key="5">
    <source>
        <dbReference type="ARBA" id="ARBA00022813"/>
    </source>
</evidence>
<dbReference type="Gene3D" id="3.10.20.340">
    <property type="entry name" value="ArgJ beta chain, C-terminal domain"/>
    <property type="match status" value="1"/>
</dbReference>
<dbReference type="Gene3D" id="3.60.70.12">
    <property type="entry name" value="L-amino peptidase D-ALA esterase/amidase"/>
    <property type="match status" value="1"/>
</dbReference>
<evidence type="ECO:0000256" key="1">
    <source>
        <dbReference type="ARBA" id="ARBA00004496"/>
    </source>
</evidence>
<reference evidence="7" key="1">
    <citation type="submission" date="2018-05" db="EMBL/GenBank/DDBJ databases">
        <authorList>
            <person name="Lanie J.A."/>
            <person name="Ng W.-L."/>
            <person name="Kazmierczak K.M."/>
            <person name="Andrzejewski T.M."/>
            <person name="Davidsen T.M."/>
            <person name="Wayne K.J."/>
            <person name="Tettelin H."/>
            <person name="Glass J.I."/>
            <person name="Rusch D."/>
            <person name="Podicherti R."/>
            <person name="Tsui H.-C.T."/>
            <person name="Winkler M.E."/>
        </authorList>
    </citation>
    <scope>NUCLEOTIDE SEQUENCE</scope>
</reference>
<dbReference type="HAMAP" id="MF_01106">
    <property type="entry name" value="ArgJ"/>
    <property type="match status" value="1"/>
</dbReference>
<dbReference type="GO" id="GO:0004358">
    <property type="term" value="F:L-glutamate N-acetyltransferase activity, acting on acetyl-L-ornithine as donor"/>
    <property type="evidence" value="ECO:0007669"/>
    <property type="project" value="InterPro"/>
</dbReference>
<dbReference type="InterPro" id="IPR042195">
    <property type="entry name" value="ArgJ_beta_C"/>
</dbReference>
<evidence type="ECO:0000256" key="3">
    <source>
        <dbReference type="ARBA" id="ARBA00022490"/>
    </source>
</evidence>
<dbReference type="InterPro" id="IPR016117">
    <property type="entry name" value="ArgJ-like_dom_sf"/>
</dbReference>
<proteinExistence type="inferred from homology"/>
<dbReference type="EMBL" id="UINC01000582">
    <property type="protein sequence ID" value="SUZ57846.1"/>
    <property type="molecule type" value="Genomic_DNA"/>
</dbReference>
<dbReference type="FunFam" id="3.10.20.340:FF:000003">
    <property type="entry name" value="Arginine biosynthesis bifunctional protein ArgJ"/>
    <property type="match status" value="1"/>
</dbReference>
<keyword evidence="6" id="KW-0012">Acyltransferase</keyword>
<evidence type="ECO:0000256" key="4">
    <source>
        <dbReference type="ARBA" id="ARBA00022679"/>
    </source>
</evidence>
<dbReference type="PANTHER" id="PTHR23100:SF0">
    <property type="entry name" value="ARGININE BIOSYNTHESIS BIFUNCTIONAL PROTEIN ARGJ, MITOCHONDRIAL"/>
    <property type="match status" value="1"/>
</dbReference>
<evidence type="ECO:0000256" key="6">
    <source>
        <dbReference type="ARBA" id="ARBA00023315"/>
    </source>
</evidence>
<organism evidence="7">
    <name type="scientific">marine metagenome</name>
    <dbReference type="NCBI Taxonomy" id="408172"/>
    <lineage>
        <taxon>unclassified sequences</taxon>
        <taxon>metagenomes</taxon>
        <taxon>ecological metagenomes</taxon>
    </lineage>
</organism>
<keyword evidence="4" id="KW-0808">Transferase</keyword>
<comment type="similarity">
    <text evidence="2">Belongs to the ArgJ family.</text>
</comment>
<evidence type="ECO:0000313" key="7">
    <source>
        <dbReference type="EMBL" id="SUZ57846.1"/>
    </source>
</evidence>
<evidence type="ECO:0000256" key="2">
    <source>
        <dbReference type="ARBA" id="ARBA00006774"/>
    </source>
</evidence>
<dbReference type="CDD" id="cd02152">
    <property type="entry name" value="OAT"/>
    <property type="match status" value="1"/>
</dbReference>
<dbReference type="NCBIfam" id="TIGR00120">
    <property type="entry name" value="ArgJ"/>
    <property type="match status" value="1"/>
</dbReference>
<protein>
    <submittedName>
        <fullName evidence="7">Uncharacterized protein</fullName>
    </submittedName>
</protein>
<sequence length="434" mass="48299">MTINLKNFLTDKPKLSKMGDFQELKQIEGLEISAVSADLYGTGRDDLCLFYFKEGANYGAVYTNNSICSESITWNRKIRKSLIKALMVNTKNANTFTGSQGQEALENISKNLSRVLTLRESQKEGGTNQAIKPNEILFASTGVIGEKYPTQQIKEHIQFLVDKLKDNHNKFIWFKAASSILTTDTRPKLAYEECKIGNKAIKLSGIAKGSGMIAPNMATMLAFVFTDADIPSVYLKSLLKKAVANTFNAITVDSDTSTNDMVAIFATNKVKTGKIYNVLDPKLKDFERTLQKLLLNLAKQIVGDGEGAKKFINIKIINAKSQYMAKNIGFSIANSPLFKTAMAGEDPNWGRIIMGIGKSGEKIIPEKIEIKIGEFKVAEKGKISEEYNEEKLKEYMTSDLITIEVNLKLGQASFDCYTCDFTKDYVDINADYRS</sequence>
<dbReference type="GO" id="GO:0006526">
    <property type="term" value="P:L-arginine biosynthetic process"/>
    <property type="evidence" value="ECO:0007669"/>
    <property type="project" value="InterPro"/>
</dbReference>
<keyword evidence="5" id="KW-0068">Autocatalytic cleavage</keyword>
<dbReference type="Pfam" id="PF01960">
    <property type="entry name" value="ArgJ"/>
    <property type="match status" value="1"/>
</dbReference>
<dbReference type="NCBIfam" id="NF003802">
    <property type="entry name" value="PRK05388.1"/>
    <property type="match status" value="1"/>
</dbReference>
<accession>A0A381NT83</accession>
<dbReference type="GO" id="GO:0006592">
    <property type="term" value="P:ornithine biosynthetic process"/>
    <property type="evidence" value="ECO:0007669"/>
    <property type="project" value="TreeGrafter"/>
</dbReference>
<keyword evidence="3" id="KW-0963">Cytoplasm</keyword>
<dbReference type="GO" id="GO:0005737">
    <property type="term" value="C:cytoplasm"/>
    <property type="evidence" value="ECO:0007669"/>
    <property type="project" value="UniProtKB-SubCell"/>
</dbReference>
<name>A0A381NT83_9ZZZZ</name>